<dbReference type="GO" id="GO:0005634">
    <property type="term" value="C:nucleus"/>
    <property type="evidence" value="ECO:0007669"/>
    <property type="project" value="UniProtKB-SubCell"/>
</dbReference>
<dbReference type="RefSeq" id="XP_038059616.1">
    <property type="nucleotide sequence ID" value="XM_038203688.1"/>
</dbReference>
<dbReference type="GO" id="GO:0005737">
    <property type="term" value="C:cytoplasm"/>
    <property type="evidence" value="ECO:0007669"/>
    <property type="project" value="UniProtKB-SubCell"/>
</dbReference>
<evidence type="ECO:0000256" key="1">
    <source>
        <dbReference type="ARBA" id="ARBA00004123"/>
    </source>
</evidence>
<organism evidence="6 7">
    <name type="scientific">Patiria miniata</name>
    <name type="common">Bat star</name>
    <name type="synonym">Asterina miniata</name>
    <dbReference type="NCBI Taxonomy" id="46514"/>
    <lineage>
        <taxon>Eukaryota</taxon>
        <taxon>Metazoa</taxon>
        <taxon>Echinodermata</taxon>
        <taxon>Eleutherozoa</taxon>
        <taxon>Asterozoa</taxon>
        <taxon>Asteroidea</taxon>
        <taxon>Valvatacea</taxon>
        <taxon>Valvatida</taxon>
        <taxon>Asterinidae</taxon>
        <taxon>Patiria</taxon>
    </lineage>
</organism>
<dbReference type="AlphaFoldDB" id="A0A914A863"/>
<evidence type="ECO:0000313" key="7">
    <source>
        <dbReference type="Proteomes" id="UP000887568"/>
    </source>
</evidence>
<dbReference type="GeneID" id="119730693"/>
<keyword evidence="4" id="KW-0539">Nucleus</keyword>
<reference evidence="6" key="1">
    <citation type="submission" date="2022-11" db="UniProtKB">
        <authorList>
            <consortium name="EnsemblMetazoa"/>
        </authorList>
    </citation>
    <scope>IDENTIFICATION</scope>
</reference>
<accession>A0A914A863</accession>
<sequence length="294" mass="33415">MCLSKTMKLAEYNKIVECLETVHCDGTKESLALVQQQFPSVSHHTLISIYSQRVQVKTKGHHSQHTSPGAVEHYYAKYRKRVSDPLYKWGTILVGLASEIDFSPALLARIVLERHLFYTSGDEAPVPKSRVTKLFREPHLIQDPVLSLEVQQCVLLDSSYGPVVESIKHSIGVELEVHLKKTLQDHGLAFIGEEEMRKKGYDKTPDVKLQVPIAVGGRVVNWMESKASFGDRHSHENYMRDQFWSYVNRFGSGLVIYWFGFIEELATSSEQGIIVADDFPKHFTNLIPELECAK</sequence>
<protein>
    <recommendedName>
        <fullName evidence="5">CDAN1-interacting nuclease 1</fullName>
    </recommendedName>
</protein>
<dbReference type="EnsemblMetazoa" id="XM_038203688.1">
    <property type="protein sequence ID" value="XP_038059616.1"/>
    <property type="gene ID" value="LOC119730693"/>
</dbReference>
<proteinExistence type="predicted"/>
<dbReference type="PANTHER" id="PTHR31661:SF1">
    <property type="entry name" value="CDAN1-INTERACTING NUCLEASE 1"/>
    <property type="match status" value="1"/>
</dbReference>
<evidence type="ECO:0000256" key="3">
    <source>
        <dbReference type="ARBA" id="ARBA00022490"/>
    </source>
</evidence>
<dbReference type="InterPro" id="IPR029404">
    <property type="entry name" value="CDIN1"/>
</dbReference>
<dbReference type="PANTHER" id="PTHR31661">
    <property type="entry name" value="SIMILAR TO CDNA SEQUENCE BC052040"/>
    <property type="match status" value="1"/>
</dbReference>
<dbReference type="Pfam" id="PF14811">
    <property type="entry name" value="TPD"/>
    <property type="match status" value="1"/>
</dbReference>
<evidence type="ECO:0000313" key="6">
    <source>
        <dbReference type="EnsemblMetazoa" id="XP_038059616.1"/>
    </source>
</evidence>
<keyword evidence="7" id="KW-1185">Reference proteome</keyword>
<evidence type="ECO:0000256" key="2">
    <source>
        <dbReference type="ARBA" id="ARBA00004496"/>
    </source>
</evidence>
<comment type="subcellular location">
    <subcellularLocation>
        <location evidence="2">Cytoplasm</location>
    </subcellularLocation>
    <subcellularLocation>
        <location evidence="1">Nucleus</location>
    </subcellularLocation>
</comment>
<dbReference type="OrthoDB" id="1272at2759"/>
<name>A0A914A863_PATMI</name>
<evidence type="ECO:0000256" key="4">
    <source>
        <dbReference type="ARBA" id="ARBA00023242"/>
    </source>
</evidence>
<dbReference type="Proteomes" id="UP000887568">
    <property type="component" value="Unplaced"/>
</dbReference>
<keyword evidence="3" id="KW-0963">Cytoplasm</keyword>
<evidence type="ECO:0000256" key="5">
    <source>
        <dbReference type="ARBA" id="ARBA00023480"/>
    </source>
</evidence>